<dbReference type="Proteomes" id="UP001596132">
    <property type="component" value="Unassembled WGS sequence"/>
</dbReference>
<dbReference type="SUPFAM" id="SSF55729">
    <property type="entry name" value="Acyl-CoA N-acyltransferases (Nat)"/>
    <property type="match status" value="1"/>
</dbReference>
<dbReference type="Pfam" id="PF08351">
    <property type="entry name" value="TmcA_N"/>
    <property type="match status" value="1"/>
</dbReference>
<dbReference type="SUPFAM" id="SSF52540">
    <property type="entry name" value="P-loop containing nucleoside triphosphate hydrolases"/>
    <property type="match status" value="1"/>
</dbReference>
<evidence type="ECO:0000256" key="7">
    <source>
        <dbReference type="ARBA" id="ARBA00022884"/>
    </source>
</evidence>
<dbReference type="InterPro" id="IPR016181">
    <property type="entry name" value="Acyl_CoA_acyltransferase"/>
</dbReference>
<dbReference type="HAMAP" id="MF_01886">
    <property type="entry name" value="tRNA_acetyltr_TmcA"/>
    <property type="match status" value="1"/>
</dbReference>
<dbReference type="RefSeq" id="WP_042641185.1">
    <property type="nucleotide sequence ID" value="NZ_CDDF01000008.1"/>
</dbReference>
<evidence type="ECO:0000259" key="10">
    <source>
        <dbReference type="PROSITE" id="PS51186"/>
    </source>
</evidence>
<comment type="similarity">
    <text evidence="9">Belongs to the TmcA family.</text>
</comment>
<evidence type="ECO:0000256" key="5">
    <source>
        <dbReference type="ARBA" id="ARBA00022741"/>
    </source>
</evidence>
<comment type="subcellular location">
    <subcellularLocation>
        <location evidence="9">Cytoplasm</location>
    </subcellularLocation>
</comment>
<dbReference type="InterPro" id="IPR038321">
    <property type="entry name" value="TmcA_C_sf"/>
</dbReference>
<dbReference type="EMBL" id="JBHSPP010000008">
    <property type="protein sequence ID" value="MFC5706102.1"/>
    <property type="molecule type" value="Genomic_DNA"/>
</dbReference>
<protein>
    <recommendedName>
        <fullName evidence="9">tRNA(Met) cytidine acetyltransferase TmcA</fullName>
        <ecNumber evidence="9">2.3.1.193</ecNumber>
    </recommendedName>
</protein>
<dbReference type="InterPro" id="IPR013562">
    <property type="entry name" value="TmcA/NAT10_N"/>
</dbReference>
<keyword evidence="5 9" id="KW-0547">Nucleotide-binding</keyword>
<comment type="caution">
    <text evidence="11">The sequence shown here is derived from an EMBL/GenBank/DDBJ whole genome shotgun (WGS) entry which is preliminary data.</text>
</comment>
<feature type="binding site" evidence="9">
    <location>
        <position position="176"/>
    </location>
    <ligand>
        <name>ATP</name>
        <dbReference type="ChEBI" id="CHEBI:30616"/>
    </ligand>
</feature>
<keyword evidence="1 9" id="KW-0963">Cytoplasm</keyword>
<keyword evidence="7 9" id="KW-0694">RNA-binding</keyword>
<dbReference type="Pfam" id="PF05127">
    <property type="entry name" value="NAT10_TcmA_helicase"/>
    <property type="match status" value="1"/>
</dbReference>
<keyword evidence="8 9" id="KW-0012">Acyltransferase</keyword>
<evidence type="ECO:0000256" key="2">
    <source>
        <dbReference type="ARBA" id="ARBA00022555"/>
    </source>
</evidence>
<dbReference type="Gene3D" id="3.40.50.300">
    <property type="entry name" value="P-loop containing nucleotide triphosphate hydrolases"/>
    <property type="match status" value="1"/>
</dbReference>
<dbReference type="Pfam" id="PF17176">
    <property type="entry name" value="tRNA_bind_3"/>
    <property type="match status" value="1"/>
</dbReference>
<accession>A0ABW0YAS2</accession>
<dbReference type="InterPro" id="IPR024914">
    <property type="entry name" value="tRNA_acetyltr_TmcA"/>
</dbReference>
<dbReference type="Gene3D" id="3.40.50.11040">
    <property type="match status" value="1"/>
</dbReference>
<dbReference type="InterPro" id="IPR000182">
    <property type="entry name" value="GNAT_dom"/>
</dbReference>
<feature type="domain" description="N-acetyltransferase" evidence="10">
    <location>
        <begin position="413"/>
        <end position="561"/>
    </location>
</feature>
<evidence type="ECO:0000313" key="12">
    <source>
        <dbReference type="Proteomes" id="UP001596132"/>
    </source>
</evidence>
<evidence type="ECO:0000256" key="4">
    <source>
        <dbReference type="ARBA" id="ARBA00022694"/>
    </source>
</evidence>
<dbReference type="InterPro" id="IPR032672">
    <property type="entry name" value="TmcA/NAT10/Kre33"/>
</dbReference>
<evidence type="ECO:0000313" key="11">
    <source>
        <dbReference type="EMBL" id="MFC5706102.1"/>
    </source>
</evidence>
<dbReference type="EC" id="2.3.1.193" evidence="9"/>
<organism evidence="11 12">
    <name type="scientific">Aeromonas eucrenophila</name>
    <dbReference type="NCBI Taxonomy" id="649"/>
    <lineage>
        <taxon>Bacteria</taxon>
        <taxon>Pseudomonadati</taxon>
        <taxon>Pseudomonadota</taxon>
        <taxon>Gammaproteobacteria</taxon>
        <taxon>Aeromonadales</taxon>
        <taxon>Aeromonadaceae</taxon>
        <taxon>Aeromonas</taxon>
    </lineage>
</organism>
<keyword evidence="4 9" id="KW-0819">tRNA processing</keyword>
<gene>
    <name evidence="9" type="primary">tmcA</name>
    <name evidence="11" type="ORF">ACFPVW_08525</name>
</gene>
<evidence type="ECO:0000256" key="1">
    <source>
        <dbReference type="ARBA" id="ARBA00022490"/>
    </source>
</evidence>
<evidence type="ECO:0000256" key="3">
    <source>
        <dbReference type="ARBA" id="ARBA00022679"/>
    </source>
</evidence>
<keyword evidence="12" id="KW-1185">Reference proteome</keyword>
<name>A0ABW0YAS2_9GAMM</name>
<dbReference type="PANTHER" id="PTHR10925:SF5">
    <property type="entry name" value="RNA CYTIDINE ACETYLTRANSFERASE"/>
    <property type="match status" value="1"/>
</dbReference>
<keyword evidence="3 9" id="KW-0808">Transferase</keyword>
<sequence>MTTVEQSALRLYLAHNGERRLIWLDGDEADCIARAEPLLGEAVFWLGNGPAQYAPLPAAKALQRLGQECDTLVFNAFSGFHPDAFGALAGTLRAGGLLLLLTPPRAQWPTYLDPDRLRLVAQPEDVDRAGHGFIARLVRLLEGDPALSLPSSTGLPSPIEEPWQPLGTGLPLSRDQSHALPAIHKVLHGHRRRPLVLSADRGRGKSALLGLAAADLLQQDPALQIVVTAPSQATVATLFAHAAAALADNPERLAGLSYLSPDRLVQGSAQPDLLLVDEAAAIPTPLLEAMLARYSRIVFATTEHGYEGTGRGFHLRFKRVLDRQTPGWQELRLAEPIRWSRHDPLEPLVFRLLGLDAEVQPPQCLTAPSWRQIGQDELAEDDTQLNQVFGLLVLAHYQTSPSDLRYLLESPDLDIHLLEQDKSLLGVALVVREGNIAPALAQDIWAGRRRPRGHLLPQSLLAHAGFTMAGERSYARVMRIAIHPALHRHGLGSLLLGKLETHYRAQGVDYLGSAFSASADLLPFWHKAGLTVLRVGLQRDAASGSHAALLLKPLKMELEPELAQWRQCFVRQLPTLLAGELKELDTDLVWQCLREESAFKAPALDGYERQELHCFAHHHKPFELCQYSLQRWLATRVTDLDELTSDERRLLIATIWQYAPWSELAKVLRLAGKPALIKALRDLLARLLDKEAWEG</sequence>
<dbReference type="PROSITE" id="PS51186">
    <property type="entry name" value="GNAT"/>
    <property type="match status" value="1"/>
</dbReference>
<keyword evidence="6 9" id="KW-0067">ATP-binding</keyword>
<proteinExistence type="inferred from homology"/>
<dbReference type="Gene3D" id="3.40.630.30">
    <property type="match status" value="1"/>
</dbReference>
<comment type="function">
    <text evidence="9">Catalyzes the formation of N(4)-acetylcytidine (ac(4)C) at the wobble position of tRNA(Met), by using acetyl-CoA as an acetyl donor and ATP (or GTP).</text>
</comment>
<dbReference type="Gene3D" id="1.20.120.890">
    <property type="entry name" value="tRNA(Met) cytidine acetyltransferase, tail domain"/>
    <property type="match status" value="1"/>
</dbReference>
<comment type="catalytic activity">
    <reaction evidence="9">
        <text>cytidine(34) in elongator tRNA(Met) + acetyl-CoA + ATP + H2O = N(4)-acetylcytidine(34) in elongator tRNA(Met) + ADP + phosphate + CoA + H(+)</text>
        <dbReference type="Rhea" id="RHEA:43788"/>
        <dbReference type="Rhea" id="RHEA-COMP:10693"/>
        <dbReference type="Rhea" id="RHEA-COMP:10694"/>
        <dbReference type="ChEBI" id="CHEBI:15377"/>
        <dbReference type="ChEBI" id="CHEBI:15378"/>
        <dbReference type="ChEBI" id="CHEBI:30616"/>
        <dbReference type="ChEBI" id="CHEBI:43474"/>
        <dbReference type="ChEBI" id="CHEBI:57287"/>
        <dbReference type="ChEBI" id="CHEBI:57288"/>
        <dbReference type="ChEBI" id="CHEBI:74900"/>
        <dbReference type="ChEBI" id="CHEBI:82748"/>
        <dbReference type="ChEBI" id="CHEBI:456216"/>
        <dbReference type="EC" id="2.3.1.193"/>
    </reaction>
</comment>
<evidence type="ECO:0000256" key="6">
    <source>
        <dbReference type="ARBA" id="ARBA00022840"/>
    </source>
</evidence>
<evidence type="ECO:0000256" key="9">
    <source>
        <dbReference type="HAMAP-Rule" id="MF_01886"/>
    </source>
</evidence>
<dbReference type="InterPro" id="IPR007807">
    <property type="entry name" value="TcmA/NAT10_helicase"/>
</dbReference>
<reference evidence="12" key="1">
    <citation type="journal article" date="2019" name="Int. J. Syst. Evol. Microbiol.">
        <title>The Global Catalogue of Microorganisms (GCM) 10K type strain sequencing project: providing services to taxonomists for standard genome sequencing and annotation.</title>
        <authorList>
            <consortium name="The Broad Institute Genomics Platform"/>
            <consortium name="The Broad Institute Genome Sequencing Center for Infectious Disease"/>
            <person name="Wu L."/>
            <person name="Ma J."/>
        </authorList>
    </citation>
    <scope>NUCLEOTIDE SEQUENCE [LARGE SCALE GENOMIC DNA]</scope>
    <source>
        <strain evidence="12">KCTC 15012</strain>
    </source>
</reference>
<evidence type="ECO:0000256" key="8">
    <source>
        <dbReference type="ARBA" id="ARBA00023315"/>
    </source>
</evidence>
<feature type="binding site" evidence="9">
    <location>
        <position position="338"/>
    </location>
    <ligand>
        <name>ATP</name>
        <dbReference type="ChEBI" id="CHEBI:30616"/>
    </ligand>
</feature>
<dbReference type="Pfam" id="PF13718">
    <property type="entry name" value="GNAT_acetyltr_2"/>
    <property type="match status" value="1"/>
</dbReference>
<dbReference type="InterPro" id="IPR027417">
    <property type="entry name" value="P-loop_NTPase"/>
</dbReference>
<comment type="caution">
    <text evidence="9">Lacks conserved residue(s) required for the propagation of feature annotation.</text>
</comment>
<dbReference type="InterPro" id="IPR033442">
    <property type="entry name" value="TmcA_tRNA_bind"/>
</dbReference>
<keyword evidence="2 9" id="KW-0820">tRNA-binding</keyword>
<dbReference type="PANTHER" id="PTHR10925">
    <property type="entry name" value="N-ACETYLTRANSFERASE 10"/>
    <property type="match status" value="1"/>
</dbReference>